<name>Q2UTX8_ASPOR</name>
<proteinExistence type="predicted"/>
<evidence type="ECO:0000256" key="2">
    <source>
        <dbReference type="ARBA" id="ARBA00048655"/>
    </source>
</evidence>
<comment type="catalytic activity">
    <reaction evidence="2">
        <text>N(6)-D-ribulosyl-L-lysyl-[protein] + ATP = N(6)-(3-O-phospho-D-ribulosyl)-L-lysyl-[protein] + ADP + H(+)</text>
        <dbReference type="Rhea" id="RHEA:48432"/>
        <dbReference type="Rhea" id="RHEA-COMP:12103"/>
        <dbReference type="Rhea" id="RHEA-COMP:12104"/>
        <dbReference type="ChEBI" id="CHEBI:15378"/>
        <dbReference type="ChEBI" id="CHEBI:30616"/>
        <dbReference type="ChEBI" id="CHEBI:90418"/>
        <dbReference type="ChEBI" id="CHEBI:90420"/>
        <dbReference type="ChEBI" id="CHEBI:456216"/>
        <dbReference type="EC" id="2.7.1.172"/>
    </reaction>
    <physiologicalReaction direction="left-to-right" evidence="2">
        <dbReference type="Rhea" id="RHEA:48433"/>
    </physiologicalReaction>
</comment>
<evidence type="ECO:0000313" key="3">
    <source>
        <dbReference type="EMBL" id="BAE54987.1"/>
    </source>
</evidence>
<accession>Q2UTX8</accession>
<dbReference type="RefSeq" id="XP_023088700.1">
    <property type="nucleotide sequence ID" value="XM_023235737.1"/>
</dbReference>
<dbReference type="SUPFAM" id="SSF56112">
    <property type="entry name" value="Protein kinase-like (PK-like)"/>
    <property type="match status" value="1"/>
</dbReference>
<dbReference type="Gene3D" id="3.90.1200.10">
    <property type="match status" value="1"/>
</dbReference>
<dbReference type="Proteomes" id="UP000006564">
    <property type="component" value="Chromosome 1"/>
</dbReference>
<sequence>MGDTGTYVPNFDGENRVDPSVVANLPKGCRVVSTESHGISFWGHTGRINVELEDGTPFSFFMKVVSNERGKNMVHGEYESMKAIHTLLPDFAPKPIAWGTYQDVPDMHYLLCDYREMTDDMPDPHKFAARLATLHESSKSPTGKFGFHMTTYSGNLPQMTEWEDSWETFFAKSLKKALDLEIKAKGPDPELDHLLPLLFDKVIPHLLRPLESDGRSVKPSLVHGDLWYANSGIDVETGDSLVFDACSFYAHNEYEFGQWRPICNRFGDEYLAAYHSYVQVSAPEEDYDGRLDLYKLRFNTHVSALFTENHTLREHIATSLGTLHDMAMFIIAVNMDTPKPRPFK</sequence>
<dbReference type="OMA" id="CNRFGDE"/>
<dbReference type="HOGENOM" id="CLU_036517_1_0_1"/>
<protein>
    <recommendedName>
        <fullName evidence="1">protein-ribulosamine 3-kinase</fullName>
        <ecNumber evidence="1">2.7.1.172</ecNumber>
    </recommendedName>
</protein>
<evidence type="ECO:0000256" key="1">
    <source>
        <dbReference type="ARBA" id="ARBA00011961"/>
    </source>
</evidence>
<dbReference type="InterPro" id="IPR011009">
    <property type="entry name" value="Kinase-like_dom_sf"/>
</dbReference>
<dbReference type="KEGG" id="aor:AO090009000551"/>
<keyword evidence="4" id="KW-1185">Reference proteome</keyword>
<dbReference type="GeneID" id="5988919"/>
<organism evidence="3 4">
    <name type="scientific">Aspergillus oryzae (strain ATCC 42149 / RIB 40)</name>
    <name type="common">Yellow koji mold</name>
    <dbReference type="NCBI Taxonomy" id="510516"/>
    <lineage>
        <taxon>Eukaryota</taxon>
        <taxon>Fungi</taxon>
        <taxon>Dikarya</taxon>
        <taxon>Ascomycota</taxon>
        <taxon>Pezizomycotina</taxon>
        <taxon>Eurotiomycetes</taxon>
        <taxon>Eurotiomycetidae</taxon>
        <taxon>Eurotiales</taxon>
        <taxon>Aspergillaceae</taxon>
        <taxon>Aspergillus</taxon>
        <taxon>Aspergillus subgen. Circumdati</taxon>
    </lineage>
</organism>
<dbReference type="PANTHER" id="PTHR12149">
    <property type="entry name" value="FRUCTOSAMINE 3 KINASE-RELATED PROTEIN"/>
    <property type="match status" value="1"/>
</dbReference>
<dbReference type="AlphaFoldDB" id="Q2UTX8"/>
<dbReference type="GO" id="GO:0102193">
    <property type="term" value="F:protein-ribulosamine 3-kinase activity"/>
    <property type="evidence" value="ECO:0007669"/>
    <property type="project" value="UniProtKB-EC"/>
</dbReference>
<dbReference type="EC" id="2.7.1.172" evidence="1"/>
<gene>
    <name evidence="3" type="ORF">AO090009000551</name>
</gene>
<evidence type="ECO:0000313" key="4">
    <source>
        <dbReference type="Proteomes" id="UP000006564"/>
    </source>
</evidence>
<dbReference type="PANTHER" id="PTHR12149:SF8">
    <property type="entry name" value="PROTEIN-RIBULOSAMINE 3-KINASE"/>
    <property type="match status" value="1"/>
</dbReference>
<dbReference type="Pfam" id="PF03881">
    <property type="entry name" value="Fructosamin_kin"/>
    <property type="match status" value="1"/>
</dbReference>
<dbReference type="InterPro" id="IPR016477">
    <property type="entry name" value="Fructo-/Ketosamine-3-kinase"/>
</dbReference>
<reference evidence="3 4" key="1">
    <citation type="journal article" date="2005" name="Nature">
        <title>Genome sequencing and analysis of Aspergillus oryzae.</title>
        <authorList>
            <person name="Machida M."/>
            <person name="Asai K."/>
            <person name="Sano M."/>
            <person name="Tanaka T."/>
            <person name="Kumagai T."/>
            <person name="Terai G."/>
            <person name="Kusumoto K."/>
            <person name="Arima T."/>
            <person name="Akita O."/>
            <person name="Kashiwagi Y."/>
            <person name="Abe K."/>
            <person name="Gomi K."/>
            <person name="Horiuchi H."/>
            <person name="Kitamoto K."/>
            <person name="Kobayashi T."/>
            <person name="Takeuchi M."/>
            <person name="Denning D.W."/>
            <person name="Galagan J.E."/>
            <person name="Nierman W.C."/>
            <person name="Yu J."/>
            <person name="Archer D.B."/>
            <person name="Bennett J.W."/>
            <person name="Bhatnagar D."/>
            <person name="Cleveland T.E."/>
            <person name="Fedorova N.D."/>
            <person name="Gotoh O."/>
            <person name="Horikawa H."/>
            <person name="Hosoyama A."/>
            <person name="Ichinomiya M."/>
            <person name="Igarashi R."/>
            <person name="Iwashita K."/>
            <person name="Juvvadi P.R."/>
            <person name="Kato M."/>
            <person name="Kato Y."/>
            <person name="Kin T."/>
            <person name="Kokubun A."/>
            <person name="Maeda H."/>
            <person name="Maeyama N."/>
            <person name="Maruyama J."/>
            <person name="Nagasaki H."/>
            <person name="Nakajima T."/>
            <person name="Oda K."/>
            <person name="Okada K."/>
            <person name="Paulsen I."/>
            <person name="Sakamoto K."/>
            <person name="Sawano T."/>
            <person name="Takahashi M."/>
            <person name="Takase K."/>
            <person name="Terabayashi Y."/>
            <person name="Wortman J."/>
            <person name="Yamada O."/>
            <person name="Yamagata Y."/>
            <person name="Anazawa H."/>
            <person name="Hata Y."/>
            <person name="Koide Y."/>
            <person name="Komori T."/>
            <person name="Koyama Y."/>
            <person name="Minetoki T."/>
            <person name="Suharnan S."/>
            <person name="Tanaka A."/>
            <person name="Isono K."/>
            <person name="Kuhara S."/>
            <person name="Ogasawara N."/>
            <person name="Kikuchi H."/>
        </authorList>
    </citation>
    <scope>NUCLEOTIDE SEQUENCE [LARGE SCALE GENOMIC DNA]</scope>
    <source>
        <strain evidence="4">ATCC 42149 / RIB 40</strain>
    </source>
</reference>
<dbReference type="EMBL" id="AP007150">
    <property type="protein sequence ID" value="BAE54987.1"/>
    <property type="molecule type" value="Genomic_DNA"/>
</dbReference>